<organism evidence="3 4">
    <name type="scientific">Candidatus Shapirobacteria bacterium CG06_land_8_20_14_3_00_40_12</name>
    <dbReference type="NCBI Taxonomy" id="1974881"/>
    <lineage>
        <taxon>Bacteria</taxon>
        <taxon>Candidatus Shapironibacteriota</taxon>
    </lineage>
</organism>
<reference evidence="4" key="1">
    <citation type="submission" date="2017-09" db="EMBL/GenBank/DDBJ databases">
        <title>Depth-based differentiation of microbial function through sediment-hosted aquifers and enrichment of novel symbionts in the deep terrestrial subsurface.</title>
        <authorList>
            <person name="Probst A.J."/>
            <person name="Ladd B."/>
            <person name="Jarett J.K."/>
            <person name="Geller-Mcgrath D.E."/>
            <person name="Sieber C.M.K."/>
            <person name="Emerson J.B."/>
            <person name="Anantharaman K."/>
            <person name="Thomas B.C."/>
            <person name="Malmstrom R."/>
            <person name="Stieglmeier M."/>
            <person name="Klingl A."/>
            <person name="Woyke T."/>
            <person name="Ryan C.M."/>
            <person name="Banfield J.F."/>
        </authorList>
    </citation>
    <scope>NUCLEOTIDE SEQUENCE [LARGE SCALE GENOMIC DNA]</scope>
</reference>
<dbReference type="Pfam" id="PF00293">
    <property type="entry name" value="NUDIX"/>
    <property type="match status" value="1"/>
</dbReference>
<dbReference type="InterPro" id="IPR051325">
    <property type="entry name" value="Nudix_hydrolase_domain"/>
</dbReference>
<dbReference type="GO" id="GO:0004081">
    <property type="term" value="F:bis(5'-nucleosyl)-tetraphosphatase (asymmetrical) activity"/>
    <property type="evidence" value="ECO:0007669"/>
    <property type="project" value="TreeGrafter"/>
</dbReference>
<evidence type="ECO:0000259" key="2">
    <source>
        <dbReference type="PROSITE" id="PS51462"/>
    </source>
</evidence>
<evidence type="ECO:0000313" key="3">
    <source>
        <dbReference type="EMBL" id="PIU73585.1"/>
    </source>
</evidence>
<accession>A0A2M7ASI7</accession>
<dbReference type="AlphaFoldDB" id="A0A2M7ASI7"/>
<dbReference type="InterPro" id="IPR000086">
    <property type="entry name" value="NUDIX_hydrolase_dom"/>
</dbReference>
<dbReference type="GO" id="GO:0006167">
    <property type="term" value="P:AMP biosynthetic process"/>
    <property type="evidence" value="ECO:0007669"/>
    <property type="project" value="TreeGrafter"/>
</dbReference>
<comment type="caution">
    <text evidence="3">The sequence shown here is derived from an EMBL/GenBank/DDBJ whole genome shotgun (WGS) entry which is preliminary data.</text>
</comment>
<gene>
    <name evidence="3" type="ORF">COS78_01575</name>
</gene>
<proteinExistence type="predicted"/>
<evidence type="ECO:0000313" key="4">
    <source>
        <dbReference type="Proteomes" id="UP000231407"/>
    </source>
</evidence>
<dbReference type="EMBL" id="PEWA01000018">
    <property type="protein sequence ID" value="PIU73585.1"/>
    <property type="molecule type" value="Genomic_DNA"/>
</dbReference>
<sequence length="171" mass="19991">MSNNNQNMDNLNYDERSTGGIVYRLQKGQPIWLLIKVLFKKSTSKNTTHRIIYKFPKGHLQSGEVLKQAALREVEEEGWVKSRIVDKIGSRDYVFWDKTLKKDITKKVTFYLMEYLEDSLTKYSDREVILGREWFSLEEALKKLCYSSEKSLLKKAASKLNSLLKTNKSVK</sequence>
<dbReference type="Proteomes" id="UP000231407">
    <property type="component" value="Unassembled WGS sequence"/>
</dbReference>
<dbReference type="GO" id="GO:0006754">
    <property type="term" value="P:ATP biosynthetic process"/>
    <property type="evidence" value="ECO:0007669"/>
    <property type="project" value="TreeGrafter"/>
</dbReference>
<dbReference type="SUPFAM" id="SSF55811">
    <property type="entry name" value="Nudix"/>
    <property type="match status" value="1"/>
</dbReference>
<dbReference type="Gene3D" id="3.90.79.10">
    <property type="entry name" value="Nucleoside Triphosphate Pyrophosphohydrolase"/>
    <property type="match status" value="1"/>
</dbReference>
<feature type="domain" description="Nudix hydrolase" evidence="2">
    <location>
        <begin position="13"/>
        <end position="158"/>
    </location>
</feature>
<protein>
    <recommendedName>
        <fullName evidence="2">Nudix hydrolase domain-containing protein</fullName>
    </recommendedName>
</protein>
<dbReference type="InterPro" id="IPR015797">
    <property type="entry name" value="NUDIX_hydrolase-like_dom_sf"/>
</dbReference>
<evidence type="ECO:0000256" key="1">
    <source>
        <dbReference type="ARBA" id="ARBA00022801"/>
    </source>
</evidence>
<name>A0A2M7ASI7_9BACT</name>
<keyword evidence="1" id="KW-0378">Hydrolase</keyword>
<dbReference type="PANTHER" id="PTHR21340">
    <property type="entry name" value="DIADENOSINE 5,5-P1,P4-TETRAPHOSPHATE PYROPHOSPHOHYDROLASE MUTT"/>
    <property type="match status" value="1"/>
</dbReference>
<dbReference type="PANTHER" id="PTHR21340:SF0">
    <property type="entry name" value="BIS(5'-NUCLEOSYL)-TETRAPHOSPHATASE [ASYMMETRICAL]"/>
    <property type="match status" value="1"/>
</dbReference>
<dbReference type="PROSITE" id="PS51462">
    <property type="entry name" value="NUDIX"/>
    <property type="match status" value="1"/>
</dbReference>